<dbReference type="SUPFAM" id="SSF81338">
    <property type="entry name" value="Aquaporin-like"/>
    <property type="match status" value="1"/>
</dbReference>
<dbReference type="AlphaFoldDB" id="Q17BC8"/>
<dbReference type="InterPro" id="IPR034294">
    <property type="entry name" value="Aquaporin_transptr"/>
</dbReference>
<dbReference type="eggNOG" id="KOG0223">
    <property type="taxonomic scope" value="Eukaryota"/>
</dbReference>
<feature type="transmembrane region" description="Helical" evidence="9">
    <location>
        <begin position="240"/>
        <end position="258"/>
    </location>
</feature>
<feature type="region of interest" description="Disordered" evidence="8">
    <location>
        <begin position="1"/>
        <end position="28"/>
    </location>
</feature>
<evidence type="ECO:0000256" key="9">
    <source>
        <dbReference type="SAM" id="Phobius"/>
    </source>
</evidence>
<organism evidence="10 11">
    <name type="scientific">Aedes aegypti</name>
    <name type="common">Yellowfever mosquito</name>
    <name type="synonym">Culex aegypti</name>
    <dbReference type="NCBI Taxonomy" id="7159"/>
    <lineage>
        <taxon>Eukaryota</taxon>
        <taxon>Metazoa</taxon>
        <taxon>Ecdysozoa</taxon>
        <taxon>Arthropoda</taxon>
        <taxon>Hexapoda</taxon>
        <taxon>Insecta</taxon>
        <taxon>Pterygota</taxon>
        <taxon>Neoptera</taxon>
        <taxon>Endopterygota</taxon>
        <taxon>Diptera</taxon>
        <taxon>Nematocera</taxon>
        <taxon>Culicoidea</taxon>
        <taxon>Culicidae</taxon>
        <taxon>Culicinae</taxon>
        <taxon>Aedini</taxon>
        <taxon>Aedes</taxon>
        <taxon>Stegomyia</taxon>
    </lineage>
</organism>
<dbReference type="Gene3D" id="1.20.1080.10">
    <property type="entry name" value="Glycerol uptake facilitator protein"/>
    <property type="match status" value="1"/>
</dbReference>
<evidence type="ECO:0000256" key="1">
    <source>
        <dbReference type="ARBA" id="ARBA00004141"/>
    </source>
</evidence>
<keyword evidence="3 7" id="KW-0813">Transport</keyword>
<dbReference type="PhylomeDB" id="Q17BC8"/>
<dbReference type="PROSITE" id="PS00221">
    <property type="entry name" value="MIP"/>
    <property type="match status" value="1"/>
</dbReference>
<accession>Q17BC8</accession>
<dbReference type="EMBL" id="CH477323">
    <property type="protein sequence ID" value="EAT43566.1"/>
    <property type="molecule type" value="Genomic_DNA"/>
</dbReference>
<sequence>MSTNHQNGKDSHLPMPAEQAPSDVGKSNQSFLGTGHNARDVMSIFLAEFSGTATLMFLGCMCCVTGFGNTPTNVSGGIGFGFTVMMAIITFGHVSGAHINPSVSIAALVYGLLNVPMLILYLIAQFLGGLCGYGLLMAVTPMKYFTAAMEIGNGACVTAPHDDLSVMEAFGVEFFVTGILVWTCCGLWDPRNSKMGEGTPVKFALIVAGISIAGGPYTGASMNPARTLPPAVWNGSYKSIWIYFIAPPLAGMVMPLIYKYVFRRELPQDEQTAMVIKTPEEMKAHIVEQNRF</sequence>
<dbReference type="OMA" id="IRAIAYF"/>
<dbReference type="VEuPathDB" id="VectorBase:AAEL005001"/>
<evidence type="ECO:0000256" key="3">
    <source>
        <dbReference type="ARBA" id="ARBA00022448"/>
    </source>
</evidence>
<dbReference type="InterPro" id="IPR022357">
    <property type="entry name" value="MIP_CS"/>
</dbReference>
<comment type="similarity">
    <text evidence="2 7">Belongs to the MIP/aquaporin (TC 1.A.8) family.</text>
</comment>
<dbReference type="OrthoDB" id="3222at2759"/>
<keyword evidence="6 9" id="KW-0472">Membrane</keyword>
<keyword evidence="4 7" id="KW-0812">Transmembrane</keyword>
<dbReference type="Pfam" id="PF00230">
    <property type="entry name" value="MIP"/>
    <property type="match status" value="1"/>
</dbReference>
<dbReference type="InterPro" id="IPR000425">
    <property type="entry name" value="MIP"/>
</dbReference>
<feature type="transmembrane region" description="Helical" evidence="9">
    <location>
        <begin position="107"/>
        <end position="136"/>
    </location>
</feature>
<dbReference type="Proteomes" id="UP000682892">
    <property type="component" value="Unassembled WGS sequence"/>
</dbReference>
<dbReference type="HOGENOM" id="CLU_020019_3_3_1"/>
<evidence type="ECO:0000256" key="2">
    <source>
        <dbReference type="ARBA" id="ARBA00006175"/>
    </source>
</evidence>
<dbReference type="GO" id="GO:0015267">
    <property type="term" value="F:channel activity"/>
    <property type="evidence" value="ECO:0007669"/>
    <property type="project" value="InterPro"/>
</dbReference>
<evidence type="ECO:0000256" key="5">
    <source>
        <dbReference type="ARBA" id="ARBA00022989"/>
    </source>
</evidence>
<dbReference type="InterPro" id="IPR023271">
    <property type="entry name" value="Aquaporin-like"/>
</dbReference>
<keyword evidence="5 9" id="KW-1133">Transmembrane helix</keyword>
<evidence type="ECO:0000256" key="7">
    <source>
        <dbReference type="RuleBase" id="RU000477"/>
    </source>
</evidence>
<dbReference type="PANTHER" id="PTHR19139">
    <property type="entry name" value="AQUAPORIN TRANSPORTER"/>
    <property type="match status" value="1"/>
</dbReference>
<proteinExistence type="inferred from homology"/>
<feature type="transmembrane region" description="Helical" evidence="9">
    <location>
        <begin position="74"/>
        <end position="95"/>
    </location>
</feature>
<evidence type="ECO:0000256" key="4">
    <source>
        <dbReference type="ARBA" id="ARBA00022692"/>
    </source>
</evidence>
<reference evidence="10" key="2">
    <citation type="journal article" date="2007" name="Science">
        <title>Genome sequence of Aedes aegypti, a major arbovirus vector.</title>
        <authorList>
            <person name="Nene V."/>
            <person name="Wortman J.R."/>
            <person name="Lawson D."/>
            <person name="Haas B."/>
            <person name="Kodira C."/>
            <person name="Tu Z.J."/>
            <person name="Loftus B."/>
            <person name="Xi Z."/>
            <person name="Megy K."/>
            <person name="Grabherr M."/>
            <person name="Ren Q."/>
            <person name="Zdobnov E.M."/>
            <person name="Lobo N.F."/>
            <person name="Campbell K.S."/>
            <person name="Brown S.E."/>
            <person name="Bonaldo M.F."/>
            <person name="Zhu J."/>
            <person name="Sinkins S.P."/>
            <person name="Hogenkamp D.G."/>
            <person name="Amedeo P."/>
            <person name="Arensburger P."/>
            <person name="Atkinson P.W."/>
            <person name="Bidwell S."/>
            <person name="Biedler J."/>
            <person name="Birney E."/>
            <person name="Bruggner R.V."/>
            <person name="Costas J."/>
            <person name="Coy M.R."/>
            <person name="Crabtree J."/>
            <person name="Crawford M."/>
            <person name="Debruyn B."/>
            <person name="Decaprio D."/>
            <person name="Eiglmeier K."/>
            <person name="Eisenstadt E."/>
            <person name="El-Dorry H."/>
            <person name="Gelbart W.M."/>
            <person name="Gomes S.L."/>
            <person name="Hammond M."/>
            <person name="Hannick L.I."/>
            <person name="Hogan J.R."/>
            <person name="Holmes M.H."/>
            <person name="Jaffe D."/>
            <person name="Johnston J.S."/>
            <person name="Kennedy R.C."/>
            <person name="Koo H."/>
            <person name="Kravitz S."/>
            <person name="Kriventseva E.V."/>
            <person name="Kulp D."/>
            <person name="Labutti K."/>
            <person name="Lee E."/>
            <person name="Li S."/>
            <person name="Lovin D.D."/>
            <person name="Mao C."/>
            <person name="Mauceli E."/>
            <person name="Menck C.F."/>
            <person name="Miller J.R."/>
            <person name="Montgomery P."/>
            <person name="Mori A."/>
            <person name="Nascimento A.L."/>
            <person name="Naveira H.F."/>
            <person name="Nusbaum C."/>
            <person name="O'leary S."/>
            <person name="Orvis J."/>
            <person name="Pertea M."/>
            <person name="Quesneville H."/>
            <person name="Reidenbach K.R."/>
            <person name="Rogers Y.H."/>
            <person name="Roth C.W."/>
            <person name="Schneider J.R."/>
            <person name="Schatz M."/>
            <person name="Shumway M."/>
            <person name="Stanke M."/>
            <person name="Stinson E.O."/>
            <person name="Tubio J.M."/>
            <person name="Vanzee J.P."/>
            <person name="Verjovski-Almeida S."/>
            <person name="Werner D."/>
            <person name="White O."/>
            <person name="Wyder S."/>
            <person name="Zeng Q."/>
            <person name="Zhao Q."/>
            <person name="Zhao Y."/>
            <person name="Hill C.A."/>
            <person name="Raikhel A.S."/>
            <person name="Soares M.B."/>
            <person name="Knudson D.L."/>
            <person name="Lee N.H."/>
            <person name="Galagan J."/>
            <person name="Salzberg S.L."/>
            <person name="Paulsen I.T."/>
            <person name="Dimopoulos G."/>
            <person name="Collins F.H."/>
            <person name="Birren B."/>
            <person name="Fraser-Liggett C.M."/>
            <person name="Severson D.W."/>
        </authorList>
    </citation>
    <scope>NUCLEOTIDE SEQUENCE [LARGE SCALE GENOMIC DNA]</scope>
    <source>
        <strain evidence="10">Liverpool</strain>
    </source>
</reference>
<dbReference type="STRING" id="7159.Q17BC8"/>
<dbReference type="GO" id="GO:0005886">
    <property type="term" value="C:plasma membrane"/>
    <property type="evidence" value="ECO:0007669"/>
    <property type="project" value="TreeGrafter"/>
</dbReference>
<dbReference type="PRINTS" id="PR00783">
    <property type="entry name" value="MINTRINSICP"/>
</dbReference>
<evidence type="ECO:0000256" key="8">
    <source>
        <dbReference type="SAM" id="MobiDB-lite"/>
    </source>
</evidence>
<evidence type="ECO:0000256" key="6">
    <source>
        <dbReference type="ARBA" id="ARBA00023136"/>
    </source>
</evidence>
<comment type="subcellular location">
    <subcellularLocation>
        <location evidence="1">Membrane</location>
        <topology evidence="1">Multi-pass membrane protein</topology>
    </subcellularLocation>
</comment>
<dbReference type="KEGG" id="aag:5565801"/>
<feature type="transmembrane region" description="Helical" evidence="9">
    <location>
        <begin position="169"/>
        <end position="188"/>
    </location>
</feature>
<evidence type="ECO:0000313" key="10">
    <source>
        <dbReference type="EMBL" id="EAT43566.1"/>
    </source>
</evidence>
<reference evidence="10" key="1">
    <citation type="submission" date="2005-10" db="EMBL/GenBank/DDBJ databases">
        <authorList>
            <person name="Loftus B.J."/>
            <person name="Nene V.M."/>
            <person name="Hannick L.I."/>
            <person name="Bidwell S."/>
            <person name="Haas B."/>
            <person name="Amedeo P."/>
            <person name="Orvis J."/>
            <person name="Wortman J.R."/>
            <person name="White O.R."/>
            <person name="Salzberg S."/>
            <person name="Shumway M."/>
            <person name="Koo H."/>
            <person name="Zhao Y."/>
            <person name="Holmes M."/>
            <person name="Miller J."/>
            <person name="Schatz M."/>
            <person name="Pop M."/>
            <person name="Pai G."/>
            <person name="Utterback T."/>
            <person name="Rogers Y.-H."/>
            <person name="Kravitz S."/>
            <person name="Fraser C.M."/>
        </authorList>
    </citation>
    <scope>NUCLEOTIDE SEQUENCE</scope>
    <source>
        <strain evidence="10">Liverpool</strain>
    </source>
</reference>
<evidence type="ECO:0000313" key="11">
    <source>
        <dbReference type="Proteomes" id="UP000682892"/>
    </source>
</evidence>
<name>Q17BC8_AEDAE</name>
<dbReference type="PaxDb" id="7159-AAEL005001-PA"/>
<reference evidence="10" key="3">
    <citation type="submission" date="2012-09" db="EMBL/GenBank/DDBJ databases">
        <authorList>
            <consortium name="VectorBase"/>
        </authorList>
    </citation>
    <scope>NUCLEOTIDE SEQUENCE</scope>
    <source>
        <strain evidence="10">Liverpool</strain>
    </source>
</reference>
<dbReference type="PANTHER" id="PTHR19139:SF270">
    <property type="entry name" value="ENTOMOGLYCEROPORIN 1-RELATED"/>
    <property type="match status" value="1"/>
</dbReference>
<gene>
    <name evidence="10" type="ORF">AaeL_AAEL005001</name>
</gene>
<feature type="transmembrane region" description="Helical" evidence="9">
    <location>
        <begin position="45"/>
        <end position="68"/>
    </location>
</feature>
<protein>
    <submittedName>
        <fullName evidence="10">AAEL005001-PA</fullName>
    </submittedName>
</protein>
<feature type="transmembrane region" description="Helical" evidence="9">
    <location>
        <begin position="200"/>
        <end position="220"/>
    </location>
</feature>